<comment type="caution">
    <text evidence="2">The sequence shown here is derived from an EMBL/GenBank/DDBJ whole genome shotgun (WGS) entry which is preliminary data.</text>
</comment>
<dbReference type="EMBL" id="BGZK01000234">
    <property type="protein sequence ID" value="GBP30495.1"/>
    <property type="molecule type" value="Genomic_DNA"/>
</dbReference>
<dbReference type="AlphaFoldDB" id="A0A4C1UVM9"/>
<accession>A0A4C1UVM9</accession>
<evidence type="ECO:0000313" key="2">
    <source>
        <dbReference type="EMBL" id="GBP30495.1"/>
    </source>
</evidence>
<reference evidence="2 3" key="1">
    <citation type="journal article" date="2019" name="Commun. Biol.">
        <title>The bagworm genome reveals a unique fibroin gene that provides high tensile strength.</title>
        <authorList>
            <person name="Kono N."/>
            <person name="Nakamura H."/>
            <person name="Ohtoshi R."/>
            <person name="Tomita M."/>
            <person name="Numata K."/>
            <person name="Arakawa K."/>
        </authorList>
    </citation>
    <scope>NUCLEOTIDE SEQUENCE [LARGE SCALE GENOMIC DNA]</scope>
</reference>
<gene>
    <name evidence="2" type="ORF">EVAR_94675_1</name>
</gene>
<proteinExistence type="predicted"/>
<evidence type="ECO:0000313" key="3">
    <source>
        <dbReference type="Proteomes" id="UP000299102"/>
    </source>
</evidence>
<protein>
    <submittedName>
        <fullName evidence="2">Uncharacterized protein</fullName>
    </submittedName>
</protein>
<name>A0A4C1UVM9_EUMVA</name>
<keyword evidence="3" id="KW-1185">Reference proteome</keyword>
<dbReference type="Proteomes" id="UP000299102">
    <property type="component" value="Unassembled WGS sequence"/>
</dbReference>
<evidence type="ECO:0000256" key="1">
    <source>
        <dbReference type="SAM" id="MobiDB-lite"/>
    </source>
</evidence>
<organism evidence="2 3">
    <name type="scientific">Eumeta variegata</name>
    <name type="common">Bagworm moth</name>
    <name type="synonym">Eumeta japonica</name>
    <dbReference type="NCBI Taxonomy" id="151549"/>
    <lineage>
        <taxon>Eukaryota</taxon>
        <taxon>Metazoa</taxon>
        <taxon>Ecdysozoa</taxon>
        <taxon>Arthropoda</taxon>
        <taxon>Hexapoda</taxon>
        <taxon>Insecta</taxon>
        <taxon>Pterygota</taxon>
        <taxon>Neoptera</taxon>
        <taxon>Endopterygota</taxon>
        <taxon>Lepidoptera</taxon>
        <taxon>Glossata</taxon>
        <taxon>Ditrysia</taxon>
        <taxon>Tineoidea</taxon>
        <taxon>Psychidae</taxon>
        <taxon>Oiketicinae</taxon>
        <taxon>Eumeta</taxon>
    </lineage>
</organism>
<sequence length="93" mass="10344">MEWVNGEGKRLMERGRGTMEGSRPPEISLTGENSTTETASRMYFMSVRKAQYLWISAKVSSHDRSHSSTGSHLAINNYCDPCEAGAGRQFANK</sequence>
<feature type="region of interest" description="Disordered" evidence="1">
    <location>
        <begin position="1"/>
        <end position="34"/>
    </location>
</feature>
<feature type="compositionally biased region" description="Basic and acidic residues" evidence="1">
    <location>
        <begin position="7"/>
        <end position="17"/>
    </location>
</feature>